<dbReference type="PROSITE" id="PS00041">
    <property type="entry name" value="HTH_ARAC_FAMILY_1"/>
    <property type="match status" value="1"/>
</dbReference>
<dbReference type="AlphaFoldDB" id="A0A1A3GJT4"/>
<dbReference type="Gene3D" id="3.40.50.880">
    <property type="match status" value="1"/>
</dbReference>
<proteinExistence type="predicted"/>
<gene>
    <name evidence="6" type="ORF">A5630_08315</name>
</gene>
<dbReference type="STRING" id="56689.GCA_001291445_00947"/>
<dbReference type="Proteomes" id="UP000093898">
    <property type="component" value="Unassembled WGS sequence"/>
</dbReference>
<evidence type="ECO:0000256" key="4">
    <source>
        <dbReference type="SAM" id="MobiDB-lite"/>
    </source>
</evidence>
<feature type="domain" description="HTH araC/xylS-type" evidence="5">
    <location>
        <begin position="240"/>
        <end position="338"/>
    </location>
</feature>
<dbReference type="SUPFAM" id="SSF46689">
    <property type="entry name" value="Homeodomain-like"/>
    <property type="match status" value="2"/>
</dbReference>
<dbReference type="Gene3D" id="1.10.10.60">
    <property type="entry name" value="Homeodomain-like"/>
    <property type="match status" value="1"/>
</dbReference>
<sequence>MGANDTFRGDRDKRDTASEVRLVGEIGLVDYPSCQESAIYGLGDVFRVASDYATDTDDHPAAIRVSTWTVTGTGPDTGMVCTFDSHPGTEHRLSHIIVPPSLVVPEDMTNVDTLGDWIRDLKSGGTILCAVCAGVFVLAETGMLDGRDATTHWAFADYLATQFPKIRVDAARMVIDDIDIITAAGILAWVDLGLTLVDRLLGPSVMLHTARFILADPPRRQQRTYQEFTPRLRHGDKEVLTAQTFIHANAGRQLAVAELAQVAGVQPRTFQRRFKEATGSTLTEYLQSVRVAKARESLELSRTSVEQIAMDVGYLDVSTFRRLFQRTTGPTPSEYRKRFGIADGRPERRYP</sequence>
<dbReference type="InterPro" id="IPR029062">
    <property type="entry name" value="Class_I_gatase-like"/>
</dbReference>
<evidence type="ECO:0000259" key="5">
    <source>
        <dbReference type="PROSITE" id="PS01124"/>
    </source>
</evidence>
<dbReference type="SUPFAM" id="SSF52317">
    <property type="entry name" value="Class I glutamine amidotransferase-like"/>
    <property type="match status" value="1"/>
</dbReference>
<keyword evidence="1" id="KW-0805">Transcription regulation</keyword>
<dbReference type="InterPro" id="IPR052158">
    <property type="entry name" value="INH-QAR"/>
</dbReference>
<dbReference type="SMART" id="SM00342">
    <property type="entry name" value="HTH_ARAC"/>
    <property type="match status" value="1"/>
</dbReference>
<name>A0A1A3GJT4_MYCMU</name>
<evidence type="ECO:0000313" key="7">
    <source>
        <dbReference type="Proteomes" id="UP000093898"/>
    </source>
</evidence>
<evidence type="ECO:0000256" key="1">
    <source>
        <dbReference type="ARBA" id="ARBA00023015"/>
    </source>
</evidence>
<dbReference type="InterPro" id="IPR002818">
    <property type="entry name" value="DJ-1/PfpI"/>
</dbReference>
<dbReference type="Pfam" id="PF01965">
    <property type="entry name" value="DJ-1_PfpI"/>
    <property type="match status" value="1"/>
</dbReference>
<dbReference type="PANTHER" id="PTHR43130:SF3">
    <property type="entry name" value="HTH-TYPE TRANSCRIPTIONAL REGULATOR RV1931C"/>
    <property type="match status" value="1"/>
</dbReference>
<dbReference type="PROSITE" id="PS01124">
    <property type="entry name" value="HTH_ARAC_FAMILY_2"/>
    <property type="match status" value="1"/>
</dbReference>
<evidence type="ECO:0000256" key="2">
    <source>
        <dbReference type="ARBA" id="ARBA00023125"/>
    </source>
</evidence>
<feature type="region of interest" description="Disordered" evidence="4">
    <location>
        <begin position="327"/>
        <end position="351"/>
    </location>
</feature>
<evidence type="ECO:0000313" key="6">
    <source>
        <dbReference type="EMBL" id="OBJ36075.1"/>
    </source>
</evidence>
<dbReference type="Pfam" id="PF12833">
    <property type="entry name" value="HTH_18"/>
    <property type="match status" value="1"/>
</dbReference>
<dbReference type="InterPro" id="IPR020449">
    <property type="entry name" value="Tscrpt_reg_AraC-type_HTH"/>
</dbReference>
<comment type="caution">
    <text evidence="6">The sequence shown here is derived from an EMBL/GenBank/DDBJ whole genome shotgun (WGS) entry which is preliminary data.</text>
</comment>
<dbReference type="OrthoDB" id="3992151at2"/>
<keyword evidence="3" id="KW-0804">Transcription</keyword>
<reference evidence="6 7" key="1">
    <citation type="submission" date="2016-06" db="EMBL/GenBank/DDBJ databases">
        <authorList>
            <person name="Kjaerup R.B."/>
            <person name="Dalgaard T.S."/>
            <person name="Juul-Madsen H.R."/>
        </authorList>
    </citation>
    <scope>NUCLEOTIDE SEQUENCE [LARGE SCALE GENOMIC DNA]</scope>
    <source>
        <strain evidence="6 7">1127319.6</strain>
    </source>
</reference>
<dbReference type="InterPro" id="IPR009057">
    <property type="entry name" value="Homeodomain-like_sf"/>
</dbReference>
<dbReference type="GO" id="GO:0043565">
    <property type="term" value="F:sequence-specific DNA binding"/>
    <property type="evidence" value="ECO:0007669"/>
    <property type="project" value="InterPro"/>
</dbReference>
<organism evidence="6 7">
    <name type="scientific">Mycolicibacterium mucogenicum</name>
    <name type="common">Mycobacterium mucogenicum</name>
    <dbReference type="NCBI Taxonomy" id="56689"/>
    <lineage>
        <taxon>Bacteria</taxon>
        <taxon>Bacillati</taxon>
        <taxon>Actinomycetota</taxon>
        <taxon>Actinomycetes</taxon>
        <taxon>Mycobacteriales</taxon>
        <taxon>Mycobacteriaceae</taxon>
        <taxon>Mycolicibacterium</taxon>
    </lineage>
</organism>
<dbReference type="InterPro" id="IPR018062">
    <property type="entry name" value="HTH_AraC-typ_CS"/>
</dbReference>
<dbReference type="PRINTS" id="PR00032">
    <property type="entry name" value="HTHARAC"/>
</dbReference>
<dbReference type="GO" id="GO:0003700">
    <property type="term" value="F:DNA-binding transcription factor activity"/>
    <property type="evidence" value="ECO:0007669"/>
    <property type="project" value="InterPro"/>
</dbReference>
<accession>A0A1A3GJT4</accession>
<dbReference type="InterPro" id="IPR018060">
    <property type="entry name" value="HTH_AraC"/>
</dbReference>
<dbReference type="EMBL" id="LZLC01000253">
    <property type="protein sequence ID" value="OBJ36075.1"/>
    <property type="molecule type" value="Genomic_DNA"/>
</dbReference>
<dbReference type="RefSeq" id="WP_064986344.1">
    <property type="nucleotide sequence ID" value="NZ_LZLC01000253.1"/>
</dbReference>
<dbReference type="PANTHER" id="PTHR43130">
    <property type="entry name" value="ARAC-FAMILY TRANSCRIPTIONAL REGULATOR"/>
    <property type="match status" value="1"/>
</dbReference>
<keyword evidence="2" id="KW-0238">DNA-binding</keyword>
<evidence type="ECO:0000256" key="3">
    <source>
        <dbReference type="ARBA" id="ARBA00023163"/>
    </source>
</evidence>
<protein>
    <submittedName>
        <fullName evidence="6">AraC family transcriptional regulator</fullName>
    </submittedName>
</protein>